<keyword evidence="2" id="KW-1185">Reference proteome</keyword>
<dbReference type="InterPro" id="IPR024520">
    <property type="entry name" value="DUF3558"/>
</dbReference>
<organism evidence="1 2">
    <name type="scientific">Amycolatopsis xylanica</name>
    <dbReference type="NCBI Taxonomy" id="589385"/>
    <lineage>
        <taxon>Bacteria</taxon>
        <taxon>Bacillati</taxon>
        <taxon>Actinomycetota</taxon>
        <taxon>Actinomycetes</taxon>
        <taxon>Pseudonocardiales</taxon>
        <taxon>Pseudonocardiaceae</taxon>
        <taxon>Amycolatopsis</taxon>
    </lineage>
</organism>
<dbReference type="Proteomes" id="UP000199515">
    <property type="component" value="Unassembled WGS sequence"/>
</dbReference>
<dbReference type="AlphaFoldDB" id="A0A1H2SEW5"/>
<evidence type="ECO:0000313" key="2">
    <source>
        <dbReference type="Proteomes" id="UP000199515"/>
    </source>
</evidence>
<name>A0A1H2SEW5_9PSEU</name>
<evidence type="ECO:0008006" key="3">
    <source>
        <dbReference type="Google" id="ProtNLM"/>
    </source>
</evidence>
<reference evidence="1 2" key="1">
    <citation type="submission" date="2016-10" db="EMBL/GenBank/DDBJ databases">
        <authorList>
            <person name="de Groot N.N."/>
        </authorList>
    </citation>
    <scope>NUCLEOTIDE SEQUENCE [LARGE SCALE GENOMIC DNA]</scope>
    <source>
        <strain evidence="1 2">CPCC 202699</strain>
    </source>
</reference>
<sequence>MAAPLTASPVAGDPCRDLLTAEQVRTQLGSPVTSKRADDPGIGPGCDWVNTATSGHLIINYDTVTHTGLSGTYKNVQPRAEVWRELPLIQGFPAVAHVTPGGGPPDQYCGVTIGLADDLSLEMSIFLSDARKGKTNPCDVGAGVAADVVATLRQKAGG</sequence>
<dbReference type="EMBL" id="FNON01000001">
    <property type="protein sequence ID" value="SDW30067.1"/>
    <property type="molecule type" value="Genomic_DNA"/>
</dbReference>
<evidence type="ECO:0000313" key="1">
    <source>
        <dbReference type="EMBL" id="SDW30067.1"/>
    </source>
</evidence>
<dbReference type="STRING" id="589385.SAMN05421504_101199"/>
<proteinExistence type="predicted"/>
<accession>A0A1H2SEW5</accession>
<protein>
    <recommendedName>
        <fullName evidence="3">DUF3558 domain-containing protein</fullName>
    </recommendedName>
</protein>
<dbReference type="Pfam" id="PF12079">
    <property type="entry name" value="DUF3558"/>
    <property type="match status" value="1"/>
</dbReference>
<gene>
    <name evidence="1" type="ORF">SAMN05421504_101199</name>
</gene>